<organism evidence="2 3">
    <name type="scientific">Aspergillus welwitschiae</name>
    <dbReference type="NCBI Taxonomy" id="1341132"/>
    <lineage>
        <taxon>Eukaryota</taxon>
        <taxon>Fungi</taxon>
        <taxon>Dikarya</taxon>
        <taxon>Ascomycota</taxon>
        <taxon>Pezizomycotina</taxon>
        <taxon>Eurotiomycetes</taxon>
        <taxon>Eurotiomycetidae</taxon>
        <taxon>Eurotiales</taxon>
        <taxon>Aspergillaceae</taxon>
        <taxon>Aspergillus</taxon>
        <taxon>Aspergillus subgen. Circumdati</taxon>
    </lineage>
</organism>
<gene>
    <name evidence="2" type="ORF">BDQ94DRAFT_145046</name>
</gene>
<keyword evidence="3" id="KW-1185">Reference proteome</keyword>
<proteinExistence type="predicted"/>
<reference evidence="2 3" key="1">
    <citation type="submission" date="2018-07" db="EMBL/GenBank/DDBJ databases">
        <title>The genomes of Aspergillus section Nigri reveals drivers in fungal speciation.</title>
        <authorList>
            <consortium name="DOE Joint Genome Institute"/>
            <person name="Vesth T.C."/>
            <person name="Nybo J."/>
            <person name="Theobald S."/>
            <person name="Brandl J."/>
            <person name="Frisvad J.C."/>
            <person name="Nielsen K.F."/>
            <person name="Lyhne E.K."/>
            <person name="Kogle M.E."/>
            <person name="Kuo A."/>
            <person name="Riley R."/>
            <person name="Clum A."/>
            <person name="Nolan M."/>
            <person name="Lipzen A."/>
            <person name="Salamov A."/>
            <person name="Henrissat B."/>
            <person name="Wiebenga A."/>
            <person name="De vries R.P."/>
            <person name="Grigoriev I.V."/>
            <person name="Mortensen U.H."/>
            <person name="Andersen M.R."/>
            <person name="Baker S.E."/>
        </authorList>
    </citation>
    <scope>NUCLEOTIDE SEQUENCE [LARGE SCALE GENOMIC DNA]</scope>
    <source>
        <strain evidence="2 3">CBS 139.54b</strain>
    </source>
</reference>
<dbReference type="EMBL" id="KZ852049">
    <property type="protein sequence ID" value="RDH32795.1"/>
    <property type="molecule type" value="Genomic_DNA"/>
</dbReference>
<feature type="signal peptide" evidence="1">
    <location>
        <begin position="1"/>
        <end position="25"/>
    </location>
</feature>
<feature type="chain" id="PRO_5017835999" description="Secreted protein" evidence="1">
    <location>
        <begin position="26"/>
        <end position="85"/>
    </location>
</feature>
<protein>
    <recommendedName>
        <fullName evidence="4">Secreted protein</fullName>
    </recommendedName>
</protein>
<dbReference type="RefSeq" id="XP_026625817.1">
    <property type="nucleotide sequence ID" value="XM_026766565.1"/>
</dbReference>
<accession>A0A3F3Q129</accession>
<dbReference type="Proteomes" id="UP000253729">
    <property type="component" value="Unassembled WGS sequence"/>
</dbReference>
<dbReference type="GeneID" id="38134921"/>
<evidence type="ECO:0008006" key="4">
    <source>
        <dbReference type="Google" id="ProtNLM"/>
    </source>
</evidence>
<evidence type="ECO:0000256" key="1">
    <source>
        <dbReference type="SAM" id="SignalP"/>
    </source>
</evidence>
<name>A0A3F3Q129_9EURO</name>
<keyword evidence="1" id="KW-0732">Signal</keyword>
<sequence>MRLHHTPCAVLWVAIHIMLPHKSMCCDTLMTSQLLCNPSLEVSMELFCTRVCSDIINKYNNSLDHKHYSLSPKVYDTRGGWVSSC</sequence>
<evidence type="ECO:0000313" key="3">
    <source>
        <dbReference type="Proteomes" id="UP000253729"/>
    </source>
</evidence>
<dbReference type="AlphaFoldDB" id="A0A3F3Q129"/>
<evidence type="ECO:0000313" key="2">
    <source>
        <dbReference type="EMBL" id="RDH32795.1"/>
    </source>
</evidence>
<feature type="non-terminal residue" evidence="2">
    <location>
        <position position="85"/>
    </location>
</feature>